<evidence type="ECO:0000256" key="6">
    <source>
        <dbReference type="ARBA" id="ARBA00013005"/>
    </source>
</evidence>
<dbReference type="InterPro" id="IPR013815">
    <property type="entry name" value="ATP_grasp_subdomain_1"/>
</dbReference>
<dbReference type="PATRIC" id="fig|398512.5.peg.4176"/>
<dbReference type="Pfam" id="PF08443">
    <property type="entry name" value="RimK"/>
    <property type="match status" value="2"/>
</dbReference>
<evidence type="ECO:0000256" key="14">
    <source>
        <dbReference type="PROSITE-ProRule" id="PRU00409"/>
    </source>
</evidence>
<evidence type="ECO:0000313" key="16">
    <source>
        <dbReference type="EMBL" id="KNY28719.1"/>
    </source>
</evidence>
<dbReference type="InterPro" id="IPR013221">
    <property type="entry name" value="Mur_ligase_cen"/>
</dbReference>
<dbReference type="PANTHER" id="PTHR23135:SF18">
    <property type="entry name" value="CYANOPHYCIN SYNTHETASE"/>
    <property type="match status" value="1"/>
</dbReference>
<dbReference type="STRING" id="398512.Bccel_3993"/>
<evidence type="ECO:0000256" key="12">
    <source>
        <dbReference type="ARBA" id="ARBA00048094"/>
    </source>
</evidence>
<dbReference type="PROSITE" id="PS50975">
    <property type="entry name" value="ATP_GRASP"/>
    <property type="match status" value="1"/>
</dbReference>
<dbReference type="InterPro" id="IPR036565">
    <property type="entry name" value="Mur-like_cat_sf"/>
</dbReference>
<sequence length="876" mass="96841">MQINNIRIFAGKNIYSFKPVIRMEVDLGDLCEKPTCDMPGFNEYIVELFPGLKKHCCSLGYEGGFMDRLKEGTYIGHVIEHSIIDLQNSLGYDVAYGKTRVYKEPSVYHIIYQYIDEKCGIECGKTVIEIVSAFFENKNIDKNQFSRTYDNLKRLKVEGELGPSTKAIYDEAVRRGIPVKRFGNESILQLGFGKNIKLVEASLTSLSGCVAVDIVSDKHLTKKILTDYKIPVPYGEIVYSEEEAVKAAGSIGYPVVVKPYDGSQGRGVSTNLLCDKDVKLAYNEAIKHSKAVMVESYVEGKDYRILVVGDKVSAVSERKPPSVEGDGIHTISELVELKNQDPLRGNHHEKPLTRIRLDNVAMDLLRRNGYTTGYIPKKDEIIYLRSNTNLSTGGTAKDCTDEIHPENKKAAIKAAKVLEIDVAGIDMKIQDISMPISESNGAIIEVNAAPGLRMHLYPSEGKPRNVAADILDMLYPNGSQYSIPVVAITGTNGKTTTTRLLRHTLALKGSKVGMTTTSGIFIGDECIMEGDNTGPVSAQIVLSNKETEIAVLETARGGIVRGGLGYDLADVAVITNISDDHIGLDGIKDIEDLAYIKSLVIEAVKPEGSSVLNADDPMIEYFLGRARGNIILFSTDFNNEYIVRHINNGGTAAYMNEDYIHIYDKKDIRVMEVAKIPITFNGCVKCNIENSLAAASALYALGIPAELIEMGLKTFMPDEKLNPGRFNLFDMGDFKVLLDYGHNPAGFKCVSDFVLSQRANRYVGVIGVPGDRPDSSIRHAGMLCGKMFTDIYIKEDDDLRGREPGEVAELLYNTIIDYGFKKENMKIILPEGEALETAIKNAMPGDLIVMFYQNFSKSLNIIKSYIKDREKEESLV</sequence>
<evidence type="ECO:0000256" key="10">
    <source>
        <dbReference type="ARBA" id="ARBA00022840"/>
    </source>
</evidence>
<dbReference type="eggNOG" id="COG0189">
    <property type="taxonomic scope" value="Bacteria"/>
</dbReference>
<evidence type="ECO:0000256" key="7">
    <source>
        <dbReference type="ARBA" id="ARBA00022036"/>
    </source>
</evidence>
<evidence type="ECO:0000256" key="13">
    <source>
        <dbReference type="ARBA" id="ARBA00048425"/>
    </source>
</evidence>
<comment type="catalytic activity">
    <reaction evidence="13">
        <text>[L-4-(L-arginin-2-N-yl)aspartate](n) + L-aspartate + ATP = [L-4-(L-arginin-2-N-yl)aspartate](n)-L-aspartate + ADP + phosphate + H(+)</text>
        <dbReference type="Rhea" id="RHEA:13277"/>
        <dbReference type="Rhea" id="RHEA-COMP:13728"/>
        <dbReference type="Rhea" id="RHEA-COMP:13733"/>
        <dbReference type="ChEBI" id="CHEBI:15378"/>
        <dbReference type="ChEBI" id="CHEBI:29991"/>
        <dbReference type="ChEBI" id="CHEBI:30616"/>
        <dbReference type="ChEBI" id="CHEBI:43474"/>
        <dbReference type="ChEBI" id="CHEBI:137986"/>
        <dbReference type="ChEBI" id="CHEBI:137990"/>
        <dbReference type="ChEBI" id="CHEBI:456216"/>
        <dbReference type="EC" id="6.3.2.29"/>
    </reaction>
</comment>
<dbReference type="Gene3D" id="3.30.470.20">
    <property type="entry name" value="ATP-grasp fold, B domain"/>
    <property type="match status" value="2"/>
</dbReference>
<evidence type="ECO:0000259" key="15">
    <source>
        <dbReference type="PROSITE" id="PS50975"/>
    </source>
</evidence>
<comment type="subunit">
    <text evidence="4">Homodimer.</text>
</comment>
<reference evidence="17" key="1">
    <citation type="submission" date="2015-07" db="EMBL/GenBank/DDBJ databases">
        <title>Near-Complete Genome Sequence of the Cellulolytic Bacterium Bacteroides (Pseudobacteroides) cellulosolvens ATCC 35603.</title>
        <authorList>
            <person name="Dassa B."/>
            <person name="Utturkar S.M."/>
            <person name="Klingeman D.M."/>
            <person name="Hurt R.A."/>
            <person name="Keller M."/>
            <person name="Xu J."/>
            <person name="Reddy Y.H.K."/>
            <person name="Borovok I."/>
            <person name="Grinberg I.R."/>
            <person name="Lamed R."/>
            <person name="Zhivin O."/>
            <person name="Bayer E.A."/>
            <person name="Brown S.D."/>
        </authorList>
    </citation>
    <scope>NUCLEOTIDE SEQUENCE [LARGE SCALE GENOMIC DNA]</scope>
    <source>
        <strain evidence="17">DSM 2933</strain>
    </source>
</reference>
<evidence type="ECO:0000256" key="11">
    <source>
        <dbReference type="ARBA" id="ARBA00031353"/>
    </source>
</evidence>
<dbReference type="EMBL" id="LGTC01000001">
    <property type="protein sequence ID" value="KNY28719.1"/>
    <property type="molecule type" value="Genomic_DNA"/>
</dbReference>
<proteinExistence type="inferred from homology"/>
<dbReference type="SUPFAM" id="SSF53623">
    <property type="entry name" value="MurD-like peptide ligases, catalytic domain"/>
    <property type="match status" value="1"/>
</dbReference>
<dbReference type="Pfam" id="PF02875">
    <property type="entry name" value="Mur_ligase_C"/>
    <property type="match status" value="1"/>
</dbReference>
<dbReference type="Gene3D" id="3.30.1490.20">
    <property type="entry name" value="ATP-grasp fold, A domain"/>
    <property type="match status" value="1"/>
</dbReference>
<evidence type="ECO:0000256" key="3">
    <source>
        <dbReference type="ARBA" id="ARBA00009060"/>
    </source>
</evidence>
<accession>A0A0L6JSQ6</accession>
<dbReference type="GO" id="GO:0005524">
    <property type="term" value="F:ATP binding"/>
    <property type="evidence" value="ECO:0007669"/>
    <property type="project" value="UniProtKB-UniRule"/>
</dbReference>
<protein>
    <recommendedName>
        <fullName evidence="7">Cyanophycin synthetase</fullName>
        <ecNumber evidence="6">6.3.2.29</ecNumber>
        <ecNumber evidence="5">6.3.2.30</ecNumber>
    </recommendedName>
    <alternativeName>
        <fullName evidence="11">Cyanophycin synthase</fullName>
    </alternativeName>
</protein>
<evidence type="ECO:0000256" key="4">
    <source>
        <dbReference type="ARBA" id="ARBA00011738"/>
    </source>
</evidence>
<dbReference type="InterPro" id="IPR013651">
    <property type="entry name" value="ATP-grasp_RimK-type"/>
</dbReference>
<dbReference type="PANTHER" id="PTHR23135">
    <property type="entry name" value="MUR LIGASE FAMILY MEMBER"/>
    <property type="match status" value="1"/>
</dbReference>
<dbReference type="eggNOG" id="COG0769">
    <property type="taxonomic scope" value="Bacteria"/>
</dbReference>
<keyword evidence="8 16" id="KW-0436">Ligase</keyword>
<dbReference type="InterPro" id="IPR004101">
    <property type="entry name" value="Mur_ligase_C"/>
</dbReference>
<dbReference type="SUPFAM" id="SSF53244">
    <property type="entry name" value="MurD-like peptide ligases, peptide-binding domain"/>
    <property type="match status" value="1"/>
</dbReference>
<keyword evidence="10 14" id="KW-0067">ATP-binding</keyword>
<evidence type="ECO:0000256" key="8">
    <source>
        <dbReference type="ARBA" id="ARBA00022598"/>
    </source>
</evidence>
<dbReference type="Proteomes" id="UP000036923">
    <property type="component" value="Unassembled WGS sequence"/>
</dbReference>
<dbReference type="Pfam" id="PF18921">
    <property type="entry name" value="Cyanophycin_syn"/>
    <property type="match status" value="1"/>
</dbReference>
<name>A0A0L6JSQ6_9FIRM</name>
<dbReference type="GO" id="GO:0046872">
    <property type="term" value="F:metal ion binding"/>
    <property type="evidence" value="ECO:0007669"/>
    <property type="project" value="InterPro"/>
</dbReference>
<dbReference type="GO" id="GO:0071160">
    <property type="term" value="F:cyanophycin synthetase activity (L-aspartate-adding)"/>
    <property type="evidence" value="ECO:0007669"/>
    <property type="project" value="UniProtKB-EC"/>
</dbReference>
<feature type="domain" description="ATP-grasp" evidence="15">
    <location>
        <begin position="222"/>
        <end position="475"/>
    </location>
</feature>
<dbReference type="Gene3D" id="3.40.1190.10">
    <property type="entry name" value="Mur-like, catalytic domain"/>
    <property type="match status" value="1"/>
</dbReference>
<evidence type="ECO:0000256" key="2">
    <source>
        <dbReference type="ARBA" id="ARBA00004752"/>
    </source>
</evidence>
<evidence type="ECO:0000313" key="17">
    <source>
        <dbReference type="Proteomes" id="UP000036923"/>
    </source>
</evidence>
<keyword evidence="9 14" id="KW-0547">Nucleotide-binding</keyword>
<dbReference type="Pfam" id="PF08245">
    <property type="entry name" value="Mur_ligase_M"/>
    <property type="match status" value="1"/>
</dbReference>
<comment type="caution">
    <text evidence="16">The sequence shown here is derived from an EMBL/GenBank/DDBJ whole genome shotgun (WGS) entry which is preliminary data.</text>
</comment>
<dbReference type="InterPro" id="IPR044019">
    <property type="entry name" value="Cyanophycin_syn_N"/>
</dbReference>
<dbReference type="InterPro" id="IPR011761">
    <property type="entry name" value="ATP-grasp"/>
</dbReference>
<dbReference type="GO" id="GO:0071161">
    <property type="term" value="F:cyanophycin synthetase activity (L-arginine-adding)"/>
    <property type="evidence" value="ECO:0007669"/>
    <property type="project" value="UniProtKB-EC"/>
</dbReference>
<evidence type="ECO:0000256" key="5">
    <source>
        <dbReference type="ARBA" id="ARBA00012968"/>
    </source>
</evidence>
<comment type="catalytic activity">
    <reaction evidence="12">
        <text>[L-4-(L-arginin-2-N-yl)aspartate](n)-L-aspartate + L-arginine + ATP = [L-4-(L-arginin-2-N-yl)aspartate](n+1) + ADP + phosphate + H(+)</text>
        <dbReference type="Rhea" id="RHEA:23888"/>
        <dbReference type="Rhea" id="RHEA-COMP:13732"/>
        <dbReference type="Rhea" id="RHEA-COMP:13733"/>
        <dbReference type="ChEBI" id="CHEBI:15378"/>
        <dbReference type="ChEBI" id="CHEBI:30616"/>
        <dbReference type="ChEBI" id="CHEBI:32682"/>
        <dbReference type="ChEBI" id="CHEBI:43474"/>
        <dbReference type="ChEBI" id="CHEBI:137986"/>
        <dbReference type="ChEBI" id="CHEBI:137990"/>
        <dbReference type="ChEBI" id="CHEBI:456216"/>
        <dbReference type="EC" id="6.3.2.30"/>
    </reaction>
</comment>
<dbReference type="InterPro" id="IPR036615">
    <property type="entry name" value="Mur_ligase_C_dom_sf"/>
</dbReference>
<organism evidence="16 17">
    <name type="scientific">Pseudobacteroides cellulosolvens ATCC 35603 = DSM 2933</name>
    <dbReference type="NCBI Taxonomy" id="398512"/>
    <lineage>
        <taxon>Bacteria</taxon>
        <taxon>Bacillati</taxon>
        <taxon>Bacillota</taxon>
        <taxon>Clostridia</taxon>
        <taxon>Eubacteriales</taxon>
        <taxon>Oscillospiraceae</taxon>
        <taxon>Pseudobacteroides</taxon>
    </lineage>
</organism>
<dbReference type="EC" id="6.3.2.29" evidence="6"/>
<dbReference type="AlphaFoldDB" id="A0A0L6JSQ6"/>
<dbReference type="InterPro" id="IPR011810">
    <property type="entry name" value="Cya_phycin_syn"/>
</dbReference>
<dbReference type="EC" id="6.3.2.30" evidence="5"/>
<dbReference type="OrthoDB" id="9803907at2"/>
<comment type="similarity">
    <text evidence="3">In the C-terminal section; belongs to the MurCDEF family.</text>
</comment>
<keyword evidence="17" id="KW-1185">Reference proteome</keyword>
<gene>
    <name evidence="16" type="ORF">Bccel_3993</name>
</gene>
<dbReference type="Gene3D" id="3.90.190.20">
    <property type="entry name" value="Mur ligase, C-terminal domain"/>
    <property type="match status" value="1"/>
</dbReference>
<evidence type="ECO:0000256" key="1">
    <source>
        <dbReference type="ARBA" id="ARBA00003184"/>
    </source>
</evidence>
<evidence type="ECO:0000256" key="9">
    <source>
        <dbReference type="ARBA" id="ARBA00022741"/>
    </source>
</evidence>
<comment type="pathway">
    <text evidence="2">Cell wall biogenesis; peptidoglycan biosynthesis.</text>
</comment>
<comment type="function">
    <text evidence="1">Catalyzes the ATP-dependent polymerization of arginine and aspartate to multi-L-arginyl-poly-L-aspartic acid (cyanophycin; a water-insoluble reserve polymer).</text>
</comment>
<dbReference type="RefSeq" id="WP_036936404.1">
    <property type="nucleotide sequence ID" value="NZ_JQKC01000002.1"/>
</dbReference>
<dbReference type="NCBIfam" id="NF010623">
    <property type="entry name" value="PRK14016.1"/>
    <property type="match status" value="1"/>
</dbReference>
<dbReference type="SUPFAM" id="SSF56059">
    <property type="entry name" value="Glutathione synthetase ATP-binding domain-like"/>
    <property type="match status" value="1"/>
</dbReference>
<dbReference type="NCBIfam" id="TIGR02068">
    <property type="entry name" value="cya_phycin_syn"/>
    <property type="match status" value="1"/>
</dbReference>